<keyword evidence="3" id="KW-1185">Reference proteome</keyword>
<organism evidence="2 3">
    <name type="scientific">Kocuria gwangalliensis</name>
    <dbReference type="NCBI Taxonomy" id="501592"/>
    <lineage>
        <taxon>Bacteria</taxon>
        <taxon>Bacillati</taxon>
        <taxon>Actinomycetota</taxon>
        <taxon>Actinomycetes</taxon>
        <taxon>Micrococcales</taxon>
        <taxon>Micrococcaceae</taxon>
        <taxon>Kocuria</taxon>
    </lineage>
</organism>
<sequence length="65" mass="6447">MGKAKDALGNAMIGATAASGFVAGLGQVPQANTSQLSDAQQASQERNKPSTGDARGNNQANTSGK</sequence>
<evidence type="ECO:0000313" key="3">
    <source>
        <dbReference type="Proteomes" id="UP001501446"/>
    </source>
</evidence>
<feature type="compositionally biased region" description="Polar residues" evidence="1">
    <location>
        <begin position="56"/>
        <end position="65"/>
    </location>
</feature>
<evidence type="ECO:0000313" key="2">
    <source>
        <dbReference type="EMBL" id="GAA4707041.1"/>
    </source>
</evidence>
<name>A0ABP8XIZ2_9MICC</name>
<dbReference type="Proteomes" id="UP001501446">
    <property type="component" value="Unassembled WGS sequence"/>
</dbReference>
<feature type="region of interest" description="Disordered" evidence="1">
    <location>
        <begin position="32"/>
        <end position="65"/>
    </location>
</feature>
<evidence type="ECO:0000256" key="1">
    <source>
        <dbReference type="SAM" id="MobiDB-lite"/>
    </source>
</evidence>
<protein>
    <submittedName>
        <fullName evidence="2">Uncharacterized protein</fullName>
    </submittedName>
</protein>
<reference evidence="3" key="1">
    <citation type="journal article" date="2019" name="Int. J. Syst. Evol. Microbiol.">
        <title>The Global Catalogue of Microorganisms (GCM) 10K type strain sequencing project: providing services to taxonomists for standard genome sequencing and annotation.</title>
        <authorList>
            <consortium name="The Broad Institute Genomics Platform"/>
            <consortium name="The Broad Institute Genome Sequencing Center for Infectious Disease"/>
            <person name="Wu L."/>
            <person name="Ma J."/>
        </authorList>
    </citation>
    <scope>NUCLEOTIDE SEQUENCE [LARGE SCALE GENOMIC DNA]</scope>
    <source>
        <strain evidence="3">JCM 18958</strain>
    </source>
</reference>
<feature type="compositionally biased region" description="Polar residues" evidence="1">
    <location>
        <begin position="32"/>
        <end position="44"/>
    </location>
</feature>
<comment type="caution">
    <text evidence="2">The sequence shown here is derived from an EMBL/GenBank/DDBJ whole genome shotgun (WGS) entry which is preliminary data.</text>
</comment>
<dbReference type="RefSeq" id="WP_345311855.1">
    <property type="nucleotide sequence ID" value="NZ_BAABLN010000064.1"/>
</dbReference>
<proteinExistence type="predicted"/>
<accession>A0ABP8XIZ2</accession>
<gene>
    <name evidence="2" type="ORF">GCM10025781_27060</name>
</gene>
<dbReference type="EMBL" id="BAABLN010000064">
    <property type="protein sequence ID" value="GAA4707041.1"/>
    <property type="molecule type" value="Genomic_DNA"/>
</dbReference>